<dbReference type="GO" id="GO:0043027">
    <property type="term" value="F:cysteine-type endopeptidase inhibitor activity involved in apoptotic process"/>
    <property type="evidence" value="ECO:0007669"/>
    <property type="project" value="TreeGrafter"/>
</dbReference>
<feature type="compositionally biased region" description="Polar residues" evidence="7">
    <location>
        <begin position="1"/>
        <end position="26"/>
    </location>
</feature>
<protein>
    <recommendedName>
        <fullName evidence="8">RING-type domain-containing protein</fullName>
    </recommendedName>
</protein>
<proteinExistence type="inferred from homology"/>
<feature type="compositionally biased region" description="Polar residues" evidence="7">
    <location>
        <begin position="34"/>
        <end position="55"/>
    </location>
</feature>
<dbReference type="GO" id="GO:0061630">
    <property type="term" value="F:ubiquitin protein ligase activity"/>
    <property type="evidence" value="ECO:0007669"/>
    <property type="project" value="TreeGrafter"/>
</dbReference>
<dbReference type="AlphaFoldDB" id="A0AAD8AIU3"/>
<keyword evidence="4 6" id="KW-0863">Zinc-finger</keyword>
<keyword evidence="5" id="KW-0862">Zinc</keyword>
<dbReference type="Pfam" id="PF13920">
    <property type="entry name" value="zf-C3HC4_3"/>
    <property type="match status" value="1"/>
</dbReference>
<reference evidence="9" key="2">
    <citation type="submission" date="2023-05" db="EMBL/GenBank/DDBJ databases">
        <authorList>
            <person name="Fouks B."/>
        </authorList>
    </citation>
    <scope>NUCLEOTIDE SEQUENCE</scope>
    <source>
        <strain evidence="9">Stay&amp;Tobe</strain>
        <tissue evidence="9">Testes</tissue>
    </source>
</reference>
<feature type="domain" description="RING-type" evidence="8">
    <location>
        <begin position="351"/>
        <end position="386"/>
    </location>
</feature>
<dbReference type="Proteomes" id="UP001233999">
    <property type="component" value="Unassembled WGS sequence"/>
</dbReference>
<evidence type="ECO:0000313" key="9">
    <source>
        <dbReference type="EMBL" id="KAJ9599520.1"/>
    </source>
</evidence>
<dbReference type="PROSITE" id="PS50143">
    <property type="entry name" value="BIR_REPEAT_2"/>
    <property type="match status" value="2"/>
</dbReference>
<dbReference type="InterPro" id="IPR013083">
    <property type="entry name" value="Znf_RING/FYVE/PHD"/>
</dbReference>
<dbReference type="GO" id="GO:0043066">
    <property type="term" value="P:negative regulation of apoptotic process"/>
    <property type="evidence" value="ECO:0007669"/>
    <property type="project" value="TreeGrafter"/>
</dbReference>
<dbReference type="Gene3D" id="3.30.40.10">
    <property type="entry name" value="Zinc/RING finger domain, C3HC4 (zinc finger)"/>
    <property type="match status" value="1"/>
</dbReference>
<evidence type="ECO:0000313" key="10">
    <source>
        <dbReference type="Proteomes" id="UP001233999"/>
    </source>
</evidence>
<dbReference type="EMBL" id="JASPKZ010000802">
    <property type="protein sequence ID" value="KAJ9599520.1"/>
    <property type="molecule type" value="Genomic_DNA"/>
</dbReference>
<evidence type="ECO:0000256" key="1">
    <source>
        <dbReference type="ARBA" id="ARBA00006672"/>
    </source>
</evidence>
<dbReference type="SMART" id="SM00238">
    <property type="entry name" value="BIR"/>
    <property type="match status" value="2"/>
</dbReference>
<dbReference type="InterPro" id="IPR050784">
    <property type="entry name" value="IAP"/>
</dbReference>
<dbReference type="FunFam" id="1.10.1170.10:FF:000002">
    <property type="entry name" value="Baculoviral IAP repeat containing 7"/>
    <property type="match status" value="1"/>
</dbReference>
<keyword evidence="3" id="KW-0479">Metal-binding</keyword>
<dbReference type="InterPro" id="IPR001841">
    <property type="entry name" value="Znf_RING"/>
</dbReference>
<dbReference type="PANTHER" id="PTHR10044">
    <property type="entry name" value="INHIBITOR OF APOPTOSIS"/>
    <property type="match status" value="1"/>
</dbReference>
<dbReference type="InterPro" id="IPR001370">
    <property type="entry name" value="BIR_rpt"/>
</dbReference>
<dbReference type="Pfam" id="PF00653">
    <property type="entry name" value="BIR"/>
    <property type="match status" value="2"/>
</dbReference>
<evidence type="ECO:0000259" key="8">
    <source>
        <dbReference type="PROSITE" id="PS50089"/>
    </source>
</evidence>
<reference evidence="9" key="1">
    <citation type="journal article" date="2023" name="IScience">
        <title>Live-bearing cockroach genome reveals convergent evolutionary mechanisms linked to viviparity in insects and beyond.</title>
        <authorList>
            <person name="Fouks B."/>
            <person name="Harrison M.C."/>
            <person name="Mikhailova A.A."/>
            <person name="Marchal E."/>
            <person name="English S."/>
            <person name="Carruthers M."/>
            <person name="Jennings E.C."/>
            <person name="Chiamaka E.L."/>
            <person name="Frigard R.A."/>
            <person name="Pippel M."/>
            <person name="Attardo G.M."/>
            <person name="Benoit J.B."/>
            <person name="Bornberg-Bauer E."/>
            <person name="Tobe S.S."/>
        </authorList>
    </citation>
    <scope>NUCLEOTIDE SEQUENCE</scope>
    <source>
        <strain evidence="9">Stay&amp;Tobe</strain>
    </source>
</reference>
<organism evidence="9 10">
    <name type="scientific">Diploptera punctata</name>
    <name type="common">Pacific beetle cockroach</name>
    <dbReference type="NCBI Taxonomy" id="6984"/>
    <lineage>
        <taxon>Eukaryota</taxon>
        <taxon>Metazoa</taxon>
        <taxon>Ecdysozoa</taxon>
        <taxon>Arthropoda</taxon>
        <taxon>Hexapoda</taxon>
        <taxon>Insecta</taxon>
        <taxon>Pterygota</taxon>
        <taxon>Neoptera</taxon>
        <taxon>Polyneoptera</taxon>
        <taxon>Dictyoptera</taxon>
        <taxon>Blattodea</taxon>
        <taxon>Blaberoidea</taxon>
        <taxon>Blaberidae</taxon>
        <taxon>Diplopterinae</taxon>
        <taxon>Diploptera</taxon>
    </lineage>
</organism>
<dbReference type="GO" id="GO:0005634">
    <property type="term" value="C:nucleus"/>
    <property type="evidence" value="ECO:0007669"/>
    <property type="project" value="TreeGrafter"/>
</dbReference>
<dbReference type="PANTHER" id="PTHR10044:SF174">
    <property type="entry name" value="DEATH-ASSOCIATED INHIBITOR OF APOPTOSIS 1"/>
    <property type="match status" value="1"/>
</dbReference>
<feature type="compositionally biased region" description="Polar residues" evidence="7">
    <location>
        <begin position="317"/>
        <end position="335"/>
    </location>
</feature>
<sequence>MAPNGTDTSVRPTLSTSNNINNQKTMDTVDAPPATTSASHVETTPQQPQRSSSKNWHPLNMKKESDRRKTYETWPVSFMDPHRLAAAGFYYTDQQDVVRCAFCGVEVGRWEEGDDPFRDHQRWAPSCGFVRGLSVGNIPISPNGQSESSSQTIISQDVCGPFLEIRPNAGPERGMSNGVHHASLTAEELRKHGINQSRGPDHPTFNTYEARMQSFEGWPKSLKQKPDKLSEAGFYYTGKGDQTVCFHCGGGLKDWEENDDPWVEHALWFPKCLHVVLIKGHKFIEEVHRLKKEKQPIQDIQETTVRAALGGGGGGNPSSNTNKGECVTPSTSKIEPTTKSEEKVIDDARICQICFQEERGVLFLPCGHVVACVKCAPSLSTCAVCRQPFTGTVRAFLS</sequence>
<dbReference type="CDD" id="cd00022">
    <property type="entry name" value="BIR"/>
    <property type="match status" value="2"/>
</dbReference>
<accession>A0AAD8AIU3</accession>
<keyword evidence="2" id="KW-0053">Apoptosis</keyword>
<dbReference type="SMART" id="SM00184">
    <property type="entry name" value="RING"/>
    <property type="match status" value="1"/>
</dbReference>
<dbReference type="PROSITE" id="PS01282">
    <property type="entry name" value="BIR_REPEAT_1"/>
    <property type="match status" value="2"/>
</dbReference>
<evidence type="ECO:0000256" key="5">
    <source>
        <dbReference type="ARBA" id="ARBA00022833"/>
    </source>
</evidence>
<dbReference type="GO" id="GO:0031398">
    <property type="term" value="P:positive regulation of protein ubiquitination"/>
    <property type="evidence" value="ECO:0007669"/>
    <property type="project" value="TreeGrafter"/>
</dbReference>
<evidence type="ECO:0000256" key="7">
    <source>
        <dbReference type="SAM" id="MobiDB-lite"/>
    </source>
</evidence>
<dbReference type="SUPFAM" id="SSF57924">
    <property type="entry name" value="Inhibitor of apoptosis (IAP) repeat"/>
    <property type="match status" value="2"/>
</dbReference>
<evidence type="ECO:0000256" key="4">
    <source>
        <dbReference type="ARBA" id="ARBA00022771"/>
    </source>
</evidence>
<feature type="region of interest" description="Disordered" evidence="7">
    <location>
        <begin position="310"/>
        <end position="339"/>
    </location>
</feature>
<feature type="region of interest" description="Disordered" evidence="7">
    <location>
        <begin position="1"/>
        <end position="68"/>
    </location>
</feature>
<dbReference type="PROSITE" id="PS50089">
    <property type="entry name" value="ZF_RING_2"/>
    <property type="match status" value="1"/>
</dbReference>
<dbReference type="GO" id="GO:0006915">
    <property type="term" value="P:apoptotic process"/>
    <property type="evidence" value="ECO:0007669"/>
    <property type="project" value="UniProtKB-KW"/>
</dbReference>
<dbReference type="GO" id="GO:0051726">
    <property type="term" value="P:regulation of cell cycle"/>
    <property type="evidence" value="ECO:0007669"/>
    <property type="project" value="TreeGrafter"/>
</dbReference>
<comment type="similarity">
    <text evidence="1">Belongs to the IAP family.</text>
</comment>
<evidence type="ECO:0000256" key="6">
    <source>
        <dbReference type="PROSITE-ProRule" id="PRU00175"/>
    </source>
</evidence>
<dbReference type="Gene3D" id="1.10.1170.10">
    <property type="entry name" value="Inhibitor Of Apoptosis Protein (2mihbC-IAP-1), Chain A"/>
    <property type="match status" value="2"/>
</dbReference>
<evidence type="ECO:0000256" key="3">
    <source>
        <dbReference type="ARBA" id="ARBA00022723"/>
    </source>
</evidence>
<dbReference type="GO" id="GO:0005737">
    <property type="term" value="C:cytoplasm"/>
    <property type="evidence" value="ECO:0007669"/>
    <property type="project" value="TreeGrafter"/>
</dbReference>
<gene>
    <name evidence="9" type="ORF">L9F63_009992</name>
</gene>
<dbReference type="FunFam" id="1.10.1170.10:FF:000003">
    <property type="entry name" value="E3 ubiquitin-protein ligase XIAP"/>
    <property type="match status" value="1"/>
</dbReference>
<evidence type="ECO:0000256" key="2">
    <source>
        <dbReference type="ARBA" id="ARBA00022703"/>
    </source>
</evidence>
<keyword evidence="10" id="KW-1185">Reference proteome</keyword>
<comment type="caution">
    <text evidence="9">The sequence shown here is derived from an EMBL/GenBank/DDBJ whole genome shotgun (WGS) entry which is preliminary data.</text>
</comment>
<name>A0AAD8AIU3_DIPPU</name>
<dbReference type="GO" id="GO:0008270">
    <property type="term" value="F:zinc ion binding"/>
    <property type="evidence" value="ECO:0007669"/>
    <property type="project" value="UniProtKB-KW"/>
</dbReference>